<dbReference type="AlphaFoldDB" id="Q00378"/>
<name>Q00378_COCIT</name>
<accession>Q00378</accession>
<dbReference type="EMBL" id="X94136">
    <property type="protein sequence ID" value="CAA63855.1"/>
    <property type="molecule type" value="Genomic_DNA"/>
</dbReference>
<proteinExistence type="predicted"/>
<feature type="non-terminal residue" evidence="1">
    <location>
        <position position="54"/>
    </location>
</feature>
<gene>
    <name evidence="1" type="primary">aa</name>
</gene>
<reference evidence="1" key="1">
    <citation type="journal article" date="1996" name="Proc. Natl. Acad. Sci. U.S.A.">
        <title>Molecular markers reveal cryptic sex in the human pathogen Coccidioides immitis.</title>
        <authorList>
            <person name="Burt A."/>
            <person name="Carter D.A."/>
            <person name="Koenig G.L."/>
            <person name="White T.J."/>
            <person name="Taylor J.W."/>
        </authorList>
    </citation>
    <scope>NUCLEOTIDE SEQUENCE</scope>
</reference>
<organism evidence="1">
    <name type="scientific">Coccidioides immitis</name>
    <name type="common">Valley fever fungus</name>
    <dbReference type="NCBI Taxonomy" id="5501"/>
    <lineage>
        <taxon>Eukaryota</taxon>
        <taxon>Fungi</taxon>
        <taxon>Dikarya</taxon>
        <taxon>Ascomycota</taxon>
        <taxon>Pezizomycotina</taxon>
        <taxon>Eurotiomycetes</taxon>
        <taxon>Eurotiomycetidae</taxon>
        <taxon>Onygenales</taxon>
        <taxon>Onygenaceae</taxon>
        <taxon>Coccidioides</taxon>
    </lineage>
</organism>
<sequence>LGASLSGLSGMILEFVGSRAPPFESYPFSRDWLSANIHGYSWLSAIYSTQCCWH</sequence>
<protein>
    <submittedName>
        <fullName evidence="1">Aa protein</fullName>
    </submittedName>
</protein>
<feature type="non-terminal residue" evidence="1">
    <location>
        <position position="1"/>
    </location>
</feature>
<evidence type="ECO:0000313" key="1">
    <source>
        <dbReference type="EMBL" id="CAA63855.1"/>
    </source>
</evidence>